<accession>A0A6N6VF85</accession>
<dbReference type="Pfam" id="PF01381">
    <property type="entry name" value="HTH_3"/>
    <property type="match status" value="1"/>
</dbReference>
<organism evidence="2 3">
    <name type="scientific">Parvibaculum sedimenti</name>
    <dbReference type="NCBI Taxonomy" id="2608632"/>
    <lineage>
        <taxon>Bacteria</taxon>
        <taxon>Pseudomonadati</taxon>
        <taxon>Pseudomonadota</taxon>
        <taxon>Alphaproteobacteria</taxon>
        <taxon>Hyphomicrobiales</taxon>
        <taxon>Parvibaculaceae</taxon>
        <taxon>Parvibaculum</taxon>
    </lineage>
</organism>
<protein>
    <submittedName>
        <fullName evidence="2">Helix-turn-helix domain-containing protein</fullName>
    </submittedName>
</protein>
<proteinExistence type="predicted"/>
<dbReference type="AlphaFoldDB" id="A0A6N6VF85"/>
<dbReference type="GO" id="GO:0003677">
    <property type="term" value="F:DNA binding"/>
    <property type="evidence" value="ECO:0007669"/>
    <property type="project" value="InterPro"/>
</dbReference>
<name>A0A6N6VF85_9HYPH</name>
<evidence type="ECO:0000313" key="2">
    <source>
        <dbReference type="EMBL" id="KAB7738862.1"/>
    </source>
</evidence>
<comment type="caution">
    <text evidence="2">The sequence shown here is derived from an EMBL/GenBank/DDBJ whole genome shotgun (WGS) entry which is preliminary data.</text>
</comment>
<feature type="domain" description="HTH cro/C1-type" evidence="1">
    <location>
        <begin position="18"/>
        <end position="72"/>
    </location>
</feature>
<evidence type="ECO:0000259" key="1">
    <source>
        <dbReference type="PROSITE" id="PS50943"/>
    </source>
</evidence>
<dbReference type="EMBL" id="WESC01000015">
    <property type="protein sequence ID" value="KAB7738862.1"/>
    <property type="molecule type" value="Genomic_DNA"/>
</dbReference>
<dbReference type="RefSeq" id="WP_152217137.1">
    <property type="nucleotide sequence ID" value="NZ_WESC01000015.1"/>
</dbReference>
<evidence type="ECO:0000313" key="3">
    <source>
        <dbReference type="Proteomes" id="UP000468901"/>
    </source>
</evidence>
<dbReference type="CDD" id="cd00093">
    <property type="entry name" value="HTH_XRE"/>
    <property type="match status" value="1"/>
</dbReference>
<dbReference type="SUPFAM" id="SSF47413">
    <property type="entry name" value="lambda repressor-like DNA-binding domains"/>
    <property type="match status" value="1"/>
</dbReference>
<dbReference type="Gene3D" id="1.10.260.40">
    <property type="entry name" value="lambda repressor-like DNA-binding domains"/>
    <property type="match status" value="1"/>
</dbReference>
<dbReference type="InterPro" id="IPR001387">
    <property type="entry name" value="Cro/C1-type_HTH"/>
</dbReference>
<dbReference type="Proteomes" id="UP000468901">
    <property type="component" value="Unassembled WGS sequence"/>
</dbReference>
<reference evidence="2 3" key="1">
    <citation type="submission" date="2019-09" db="EMBL/GenBank/DDBJ databases">
        <title>Parvibaculum sedimenti sp. nov., isolated from sediment.</title>
        <authorList>
            <person name="Wang Y."/>
        </authorList>
    </citation>
    <scope>NUCLEOTIDE SEQUENCE [LARGE SCALE GENOMIC DNA]</scope>
    <source>
        <strain evidence="2 3">HXT-9</strain>
    </source>
</reference>
<dbReference type="PROSITE" id="PS50943">
    <property type="entry name" value="HTH_CROC1"/>
    <property type="match status" value="1"/>
</dbReference>
<dbReference type="InterPro" id="IPR010982">
    <property type="entry name" value="Lambda_DNA-bd_dom_sf"/>
</dbReference>
<keyword evidence="3" id="KW-1185">Reference proteome</keyword>
<dbReference type="SMART" id="SM00530">
    <property type="entry name" value="HTH_XRE"/>
    <property type="match status" value="1"/>
</dbReference>
<gene>
    <name evidence="2" type="ORF">F2P47_14685</name>
</gene>
<sequence length="75" mass="8004">MNSGASIISAVEFGRRAIRLRRKAVGLSQTELATAMGTTRQLLSALERGARGVSIDMALVAATEFALELRLVSRS</sequence>